<dbReference type="Pfam" id="PF02896">
    <property type="entry name" value="PEP-utilizers_C"/>
    <property type="match status" value="1"/>
</dbReference>
<dbReference type="InterPro" id="IPR040442">
    <property type="entry name" value="Pyrv_kinase-like_dom_sf"/>
</dbReference>
<comment type="caution">
    <text evidence="2">The sequence shown here is derived from an EMBL/GenBank/DDBJ whole genome shotgun (WGS) entry which is preliminary data.</text>
</comment>
<feature type="domain" description="PEP-utilising enzyme C-terminal" evidence="1">
    <location>
        <begin position="34"/>
        <end position="198"/>
    </location>
</feature>
<dbReference type="Proteomes" id="UP000637980">
    <property type="component" value="Unassembled WGS sequence"/>
</dbReference>
<reference evidence="3" key="1">
    <citation type="journal article" date="2019" name="Int. J. Syst. Evol. Microbiol.">
        <title>The Global Catalogue of Microorganisms (GCM) 10K type strain sequencing project: providing services to taxonomists for standard genome sequencing and annotation.</title>
        <authorList>
            <consortium name="The Broad Institute Genomics Platform"/>
            <consortium name="The Broad Institute Genome Sequencing Center for Infectious Disease"/>
            <person name="Wu L."/>
            <person name="Ma J."/>
        </authorList>
    </citation>
    <scope>NUCLEOTIDE SEQUENCE [LARGE SCALE GENOMIC DNA]</scope>
    <source>
        <strain evidence="3">KCTC 12861</strain>
    </source>
</reference>
<proteinExistence type="predicted"/>
<gene>
    <name evidence="2" type="ORF">GCM10007094_35360</name>
</gene>
<dbReference type="PANTHER" id="PTHR46244">
    <property type="entry name" value="PHOSPHOENOLPYRUVATE-PROTEIN PHOSPHOTRANSFERASE"/>
    <property type="match status" value="1"/>
</dbReference>
<dbReference type="InterPro" id="IPR000121">
    <property type="entry name" value="PEP_util_C"/>
</dbReference>
<name>A0ABQ3EJD0_9HYPH</name>
<evidence type="ECO:0000313" key="2">
    <source>
        <dbReference type="EMBL" id="GHB42946.1"/>
    </source>
</evidence>
<dbReference type="SUPFAM" id="SSF51621">
    <property type="entry name" value="Phosphoenolpyruvate/pyruvate domain"/>
    <property type="match status" value="1"/>
</dbReference>
<accession>A0ABQ3EJD0</accession>
<sequence>MMLKEQQTPVHAYATALSKGADEMPASECGIFKNEALLSALLRASLHFEAYGLKRRLVPMAADVNKLRVRMINKDQGQSRLGPEDPIDIGALFIVPTAALSTAQLAEEAVFFSLSTRDLNQFDLVMDCGNPAHTSTKDALPSNDHITSSACSKKRRVAVCGTAAYDQAAARFPIGLGVTELAGTPAMSAPVKTLIRTLRLADSRVWAGSALNTETSTDVRYLLSEPEEKMPTIINGLVSVSREH</sequence>
<dbReference type="EMBL" id="BMXE01000007">
    <property type="protein sequence ID" value="GHB42946.1"/>
    <property type="molecule type" value="Genomic_DNA"/>
</dbReference>
<evidence type="ECO:0000259" key="1">
    <source>
        <dbReference type="Pfam" id="PF02896"/>
    </source>
</evidence>
<keyword evidence="3" id="KW-1185">Reference proteome</keyword>
<dbReference type="Gene3D" id="3.20.20.60">
    <property type="entry name" value="Phosphoenolpyruvate-binding domains"/>
    <property type="match status" value="1"/>
</dbReference>
<organism evidence="2 3">
    <name type="scientific">Pseudovibrio japonicus</name>
    <dbReference type="NCBI Taxonomy" id="366534"/>
    <lineage>
        <taxon>Bacteria</taxon>
        <taxon>Pseudomonadati</taxon>
        <taxon>Pseudomonadota</taxon>
        <taxon>Alphaproteobacteria</taxon>
        <taxon>Hyphomicrobiales</taxon>
        <taxon>Stappiaceae</taxon>
        <taxon>Pseudovibrio</taxon>
    </lineage>
</organism>
<protein>
    <recommendedName>
        <fullName evidence="1">PEP-utilising enzyme C-terminal domain-containing protein</fullName>
    </recommendedName>
</protein>
<dbReference type="PANTHER" id="PTHR46244:SF6">
    <property type="entry name" value="PHOSPHOENOLPYRUVATE-PROTEIN PHOSPHOTRANSFERASE"/>
    <property type="match status" value="1"/>
</dbReference>
<dbReference type="InterPro" id="IPR015813">
    <property type="entry name" value="Pyrv/PenolPyrv_kinase-like_dom"/>
</dbReference>
<evidence type="ECO:0000313" key="3">
    <source>
        <dbReference type="Proteomes" id="UP000637980"/>
    </source>
</evidence>
<dbReference type="InterPro" id="IPR050499">
    <property type="entry name" value="PEP-utilizing_PTS_enzyme"/>
</dbReference>